<sequence>MICGTCEPSLAARDLICWIETTLDPPRWAFMIPCTALNISPAPRLKNEHVSIWSTKNTLKTMPTSSESSRKPVGLTTRSLTLITTMTLMPTPAAWNDIDRGTCTIV</sequence>
<accession>A0A8H6VM02</accession>
<dbReference type="AlphaFoldDB" id="A0A8H6VM02"/>
<dbReference type="EMBL" id="JABCIY010000096">
    <property type="protein sequence ID" value="KAF7193034.1"/>
    <property type="molecule type" value="Genomic_DNA"/>
</dbReference>
<proteinExistence type="predicted"/>
<evidence type="ECO:0000313" key="2">
    <source>
        <dbReference type="Proteomes" id="UP000660729"/>
    </source>
</evidence>
<name>A0A8H6VM02_9PEZI</name>
<comment type="caution">
    <text evidence="1">The sequence shown here is derived from an EMBL/GenBank/DDBJ whole genome shotgun (WGS) entry which is preliminary data.</text>
</comment>
<keyword evidence="2" id="KW-1185">Reference proteome</keyword>
<gene>
    <name evidence="1" type="ORF">HII31_05595</name>
</gene>
<dbReference type="Proteomes" id="UP000660729">
    <property type="component" value="Unassembled WGS sequence"/>
</dbReference>
<protein>
    <submittedName>
        <fullName evidence="1">Uncharacterized protein</fullName>
    </submittedName>
</protein>
<organism evidence="1 2">
    <name type="scientific">Pseudocercospora fuligena</name>
    <dbReference type="NCBI Taxonomy" id="685502"/>
    <lineage>
        <taxon>Eukaryota</taxon>
        <taxon>Fungi</taxon>
        <taxon>Dikarya</taxon>
        <taxon>Ascomycota</taxon>
        <taxon>Pezizomycotina</taxon>
        <taxon>Dothideomycetes</taxon>
        <taxon>Dothideomycetidae</taxon>
        <taxon>Mycosphaerellales</taxon>
        <taxon>Mycosphaerellaceae</taxon>
        <taxon>Pseudocercospora</taxon>
    </lineage>
</organism>
<evidence type="ECO:0000313" key="1">
    <source>
        <dbReference type="EMBL" id="KAF7193034.1"/>
    </source>
</evidence>
<dbReference type="OrthoDB" id="10574261at2759"/>
<reference evidence="1" key="1">
    <citation type="submission" date="2020-04" db="EMBL/GenBank/DDBJ databases">
        <title>Draft genome resource of the tomato pathogen Pseudocercospora fuligena.</title>
        <authorList>
            <person name="Zaccaron A."/>
        </authorList>
    </citation>
    <scope>NUCLEOTIDE SEQUENCE</scope>
    <source>
        <strain evidence="1">PF001</strain>
    </source>
</reference>